<reference evidence="1" key="1">
    <citation type="submission" date="2018-12" db="EMBL/GenBank/DDBJ databases">
        <title>Singled stranded DNA viruses identified in blackflies (Austrosimulium ungulatum) sampled in New Zealand.</title>
        <authorList>
            <person name="Kraberger S."/>
            <person name="Fontenele R.S."/>
            <person name="Schmidlin K."/>
            <person name="Walters M."/>
            <person name="Varsani A."/>
        </authorList>
    </citation>
    <scope>NUCLEOTIDE SEQUENCE [LARGE SCALE GENOMIC DNA]</scope>
    <source>
        <strain evidence="1">178</strain>
    </source>
</reference>
<dbReference type="InterPro" id="IPR046781">
    <property type="entry name" value="Phage_ORF5"/>
</dbReference>
<evidence type="ECO:0000313" key="1">
    <source>
        <dbReference type="EMBL" id="QCQ85082.1"/>
    </source>
</evidence>
<protein>
    <submittedName>
        <fullName evidence="1">Nonstructural protein</fullName>
    </submittedName>
</protein>
<dbReference type="Proteomes" id="UP000324895">
    <property type="component" value="Segment"/>
</dbReference>
<accession>A0A4P8PKP2</accession>
<organism evidence="1">
    <name type="scientific">Blackfly microvirus SF02</name>
    <dbReference type="NCBI Taxonomy" id="2576452"/>
    <lineage>
        <taxon>Viruses</taxon>
        <taxon>Monodnaviria</taxon>
        <taxon>Sangervirae</taxon>
        <taxon>Phixviricota</taxon>
        <taxon>Malgrandaviricetes</taxon>
        <taxon>Petitvirales</taxon>
        <taxon>Microviridae</taxon>
        <taxon>Microvirus</taxon>
    </lineage>
</organism>
<name>A0A4P8PKP2_9VIRU</name>
<dbReference type="Pfam" id="PF20577">
    <property type="entry name" value="Phage_ORF5"/>
    <property type="match status" value="1"/>
</dbReference>
<proteinExistence type="predicted"/>
<dbReference type="EMBL" id="MK249221">
    <property type="protein sequence ID" value="QCQ85082.1"/>
    <property type="molecule type" value="Genomic_DNA"/>
</dbReference>
<sequence length="92" mass="9907">MSVKVVCSVFDSASRLYGQPFFVPALAAAVRSVGDETNRAAADNALYQHPEDFELYHIGDYDDSSGLLTAVCPVVLVVRVKDLVQPVPAKPV</sequence>